<evidence type="ECO:0000313" key="1">
    <source>
        <dbReference type="EMBL" id="SPF51817.1"/>
    </source>
</evidence>
<dbReference type="EMBL" id="OMOF01000485">
    <property type="protein sequence ID" value="SPF51817.1"/>
    <property type="molecule type" value="Genomic_DNA"/>
</dbReference>
<accession>A0A2U3LIN8</accession>
<proteinExistence type="predicted"/>
<reference evidence="2" key="1">
    <citation type="submission" date="2018-02" db="EMBL/GenBank/DDBJ databases">
        <authorList>
            <person name="Hausmann B."/>
        </authorList>
    </citation>
    <scope>NUCLEOTIDE SEQUENCE [LARGE SCALE GENOMIC DNA]</scope>
    <source>
        <strain evidence="2">Peat soil MAG SbF1</strain>
    </source>
</reference>
<name>A0A2U3LIN8_9FIRM</name>
<protein>
    <submittedName>
        <fullName evidence="1">Uncharacterized protein</fullName>
    </submittedName>
</protein>
<organism evidence="1 2">
    <name type="scientific">Candidatus Desulfosporosinus infrequens</name>
    <dbReference type="NCBI Taxonomy" id="2043169"/>
    <lineage>
        <taxon>Bacteria</taxon>
        <taxon>Bacillati</taxon>
        <taxon>Bacillota</taxon>
        <taxon>Clostridia</taxon>
        <taxon>Eubacteriales</taxon>
        <taxon>Desulfitobacteriaceae</taxon>
        <taxon>Desulfosporosinus</taxon>
    </lineage>
</organism>
<dbReference type="Proteomes" id="UP000238916">
    <property type="component" value="Unassembled WGS sequence"/>
</dbReference>
<gene>
    <name evidence="1" type="ORF">SBF1_5350007</name>
</gene>
<sequence length="197" mass="20056">MSMAPMNPFMGEVAQTNVTGLNCLWLQKVDYQISPIAPNNTTVLANTALTASVQTLATGITNPDVARNTVVKGAIATSTGNVVVTGTDIGGNAITETIALSGTTVVAGNKAFAAVMQIVLPVTSGAGDGVSVGIGSKLGLPYTFTKNMLSKAYNNNVLESTTPTMSTPDPVNLCNNTITLASTLAGNLLDILLDVPG</sequence>
<dbReference type="OrthoDB" id="2626104at2"/>
<dbReference type="AlphaFoldDB" id="A0A2U3LIN8"/>
<evidence type="ECO:0000313" key="2">
    <source>
        <dbReference type="Proteomes" id="UP000238916"/>
    </source>
</evidence>